<evidence type="ECO:0000313" key="2">
    <source>
        <dbReference type="Proteomes" id="UP000323225"/>
    </source>
</evidence>
<accession>A0A5B1C108</accession>
<dbReference type="AlphaFoldDB" id="A0A5B1C108"/>
<dbReference type="Proteomes" id="UP000323225">
    <property type="component" value="Unassembled WGS sequence"/>
</dbReference>
<sequence>MKLETGSSLTVITFNVPDSRCNYKMKSPKLTVTKYEITKREATQVTIKPIGVDDENPLTFKTVKISDFGKICNTATLMTRQIVFVERTDLERYIEVAKEYQQNAIKERINELKSELTNLELLVKN</sequence>
<organism evidence="1 2">
    <name type="scientific">Vibrio cholerae</name>
    <dbReference type="NCBI Taxonomy" id="666"/>
    <lineage>
        <taxon>Bacteria</taxon>
        <taxon>Pseudomonadati</taxon>
        <taxon>Pseudomonadota</taxon>
        <taxon>Gammaproteobacteria</taxon>
        <taxon>Vibrionales</taxon>
        <taxon>Vibrionaceae</taxon>
        <taxon>Vibrio</taxon>
    </lineage>
</organism>
<protein>
    <submittedName>
        <fullName evidence="1">Uncharacterized protein</fullName>
    </submittedName>
</protein>
<name>A0A5B1C108_VIBCL</name>
<reference evidence="1 2" key="1">
    <citation type="submission" date="2019-09" db="EMBL/GenBank/DDBJ databases">
        <authorList>
            <person name="Kritzky A."/>
            <person name="Schelkanova E.Y."/>
            <person name="Alkhova Z.V."/>
            <person name="Smirnova N.I."/>
        </authorList>
    </citation>
    <scope>NUCLEOTIDE SEQUENCE [LARGE SCALE GENOMIC DNA]</scope>
    <source>
        <strain evidence="1 2">M1526</strain>
    </source>
</reference>
<proteinExistence type="predicted"/>
<comment type="caution">
    <text evidence="1">The sequence shown here is derived from an EMBL/GenBank/DDBJ whole genome shotgun (WGS) entry which is preliminary data.</text>
</comment>
<dbReference type="EMBL" id="VUAA01000022">
    <property type="protein sequence ID" value="KAA1253413.1"/>
    <property type="molecule type" value="Genomic_DNA"/>
</dbReference>
<gene>
    <name evidence="1" type="ORF">F0M16_17930</name>
</gene>
<evidence type="ECO:0000313" key="1">
    <source>
        <dbReference type="EMBL" id="KAA1253413.1"/>
    </source>
</evidence>